<keyword evidence="5" id="KW-0808">Transferase</keyword>
<organism evidence="9 10">
    <name type="scientific">Cyclospora cayetanensis</name>
    <dbReference type="NCBI Taxonomy" id="88456"/>
    <lineage>
        <taxon>Eukaryota</taxon>
        <taxon>Sar</taxon>
        <taxon>Alveolata</taxon>
        <taxon>Apicomplexa</taxon>
        <taxon>Conoidasida</taxon>
        <taxon>Coccidia</taxon>
        <taxon>Eucoccidiorida</taxon>
        <taxon>Eimeriorina</taxon>
        <taxon>Eimeriidae</taxon>
        <taxon>Cyclospora</taxon>
    </lineage>
</organism>
<evidence type="ECO:0000256" key="8">
    <source>
        <dbReference type="ARBA" id="ARBA00031501"/>
    </source>
</evidence>
<evidence type="ECO:0000256" key="5">
    <source>
        <dbReference type="ARBA" id="ARBA00022679"/>
    </source>
</evidence>
<evidence type="ECO:0000313" key="10">
    <source>
        <dbReference type="Proteomes" id="UP000095192"/>
    </source>
</evidence>
<sequence length="342" mass="38859">MHSSDAWSNSEMFEIDSASNTPLYVSGVPPDYFSAEGQLWGHPVYAWDAHARTNFIWWTRRLASSFEKFDACRLDHFRGFESYWRVPYEFAVKHKSAKEGEWVQGPGRKLFDAVFKNMGWENPRINVASAYSEALAKSSKKASIKKWLARFHNKGSAANALLTNNSGAQHSSMPQLRGHIVRSAPLLIAEDLGFITPEIVALRDRYSIFSMRVMQFAWDDEEKGLRCEHLPYNHTRDCVVYTGTHDNATSHSWWKNASDRQKEHLSNYLGLKEEPPASSIHSVLSLLALLSVAYLVILPVQDILGLSSVIDLEEKQTNVMTQAHAYSRATRRPHRPNMAFSA</sequence>
<keyword evidence="10" id="KW-1185">Reference proteome</keyword>
<dbReference type="EMBL" id="JROU02000645">
    <property type="protein sequence ID" value="OEH78729.1"/>
    <property type="molecule type" value="Genomic_DNA"/>
</dbReference>
<dbReference type="SUPFAM" id="SSF51445">
    <property type="entry name" value="(Trans)glycosidases"/>
    <property type="match status" value="1"/>
</dbReference>
<evidence type="ECO:0000256" key="7">
    <source>
        <dbReference type="ARBA" id="ARBA00031423"/>
    </source>
</evidence>
<evidence type="ECO:0000256" key="3">
    <source>
        <dbReference type="ARBA" id="ARBA00012560"/>
    </source>
</evidence>
<dbReference type="InParanoid" id="A0A1D3D5L9"/>
<evidence type="ECO:0000256" key="1">
    <source>
        <dbReference type="ARBA" id="ARBA00000439"/>
    </source>
</evidence>
<dbReference type="VEuPathDB" id="ToxoDB:LOC34618623"/>
<protein>
    <recommendedName>
        <fullName evidence="3">4-alpha-glucanotransferase</fullName>
        <ecNumber evidence="3">2.4.1.25</ecNumber>
    </recommendedName>
    <alternativeName>
        <fullName evidence="7">Amylomaltase</fullName>
    </alternativeName>
    <alternativeName>
        <fullName evidence="8">Disproportionating enzyme</fullName>
    </alternativeName>
</protein>
<dbReference type="Gene3D" id="3.20.20.80">
    <property type="entry name" value="Glycosidases"/>
    <property type="match status" value="2"/>
</dbReference>
<dbReference type="AlphaFoldDB" id="A0A1D3D5L9"/>
<name>A0A1D3D5L9_9EIME</name>
<keyword evidence="6" id="KW-0119">Carbohydrate metabolism</keyword>
<dbReference type="GO" id="GO:0004134">
    <property type="term" value="F:4-alpha-glucanotransferase activity"/>
    <property type="evidence" value="ECO:0007669"/>
    <property type="project" value="UniProtKB-EC"/>
</dbReference>
<comment type="caution">
    <text evidence="9">The sequence shown here is derived from an EMBL/GenBank/DDBJ whole genome shotgun (WGS) entry which is preliminary data.</text>
</comment>
<dbReference type="InterPro" id="IPR003385">
    <property type="entry name" value="Glyco_hydro_77"/>
</dbReference>
<keyword evidence="4" id="KW-0328">Glycosyltransferase</keyword>
<dbReference type="Proteomes" id="UP000095192">
    <property type="component" value="Unassembled WGS sequence"/>
</dbReference>
<dbReference type="GO" id="GO:0005975">
    <property type="term" value="P:carbohydrate metabolic process"/>
    <property type="evidence" value="ECO:0007669"/>
    <property type="project" value="InterPro"/>
</dbReference>
<proteinExistence type="inferred from homology"/>
<dbReference type="PANTHER" id="PTHR32438:SF5">
    <property type="entry name" value="4-ALPHA-GLUCANOTRANSFERASE DPE1, CHLOROPLASTIC_AMYLOPLASTIC"/>
    <property type="match status" value="1"/>
</dbReference>
<dbReference type="PANTHER" id="PTHR32438">
    <property type="entry name" value="4-ALPHA-GLUCANOTRANSFERASE DPE1, CHLOROPLASTIC/AMYLOPLASTIC"/>
    <property type="match status" value="1"/>
</dbReference>
<evidence type="ECO:0000256" key="2">
    <source>
        <dbReference type="ARBA" id="ARBA00005684"/>
    </source>
</evidence>
<comment type="catalytic activity">
    <reaction evidence="1">
        <text>Transfers a segment of a (1-&gt;4)-alpha-D-glucan to a new position in an acceptor, which may be glucose or a (1-&gt;4)-alpha-D-glucan.</text>
        <dbReference type="EC" id="2.4.1.25"/>
    </reaction>
</comment>
<evidence type="ECO:0000313" key="9">
    <source>
        <dbReference type="EMBL" id="OEH78729.1"/>
    </source>
</evidence>
<dbReference type="EC" id="2.4.1.25" evidence="3"/>
<dbReference type="VEuPathDB" id="ToxoDB:cyc_01651"/>
<gene>
    <name evidence="9" type="ORF">cyc_01651</name>
</gene>
<evidence type="ECO:0000256" key="6">
    <source>
        <dbReference type="ARBA" id="ARBA00023277"/>
    </source>
</evidence>
<dbReference type="InterPro" id="IPR017853">
    <property type="entry name" value="GH"/>
</dbReference>
<comment type="similarity">
    <text evidence="2">Belongs to the disproportionating enzyme family.</text>
</comment>
<evidence type="ECO:0000256" key="4">
    <source>
        <dbReference type="ARBA" id="ARBA00022676"/>
    </source>
</evidence>
<accession>A0A1D3D5L9</accession>
<reference evidence="9 10" key="1">
    <citation type="journal article" date="2016" name="BMC Genomics">
        <title>Comparative genomics reveals Cyclospora cayetanensis possesses coccidia-like metabolism and invasion components but unique surface antigens.</title>
        <authorList>
            <person name="Liu S."/>
            <person name="Wang L."/>
            <person name="Zheng H."/>
            <person name="Xu Z."/>
            <person name="Roellig D.M."/>
            <person name="Li N."/>
            <person name="Frace M.A."/>
            <person name="Tang K."/>
            <person name="Arrowood M.J."/>
            <person name="Moss D.M."/>
            <person name="Zhang L."/>
            <person name="Feng Y."/>
            <person name="Xiao L."/>
        </authorList>
    </citation>
    <scope>NUCLEOTIDE SEQUENCE [LARGE SCALE GENOMIC DNA]</scope>
    <source>
        <strain evidence="9 10">CHN_HEN01</strain>
    </source>
</reference>
<dbReference type="Pfam" id="PF02446">
    <property type="entry name" value="Glyco_hydro_77"/>
    <property type="match status" value="1"/>
</dbReference>